<name>A0ABY0FBI9_9NEIS</name>
<dbReference type="InterPro" id="IPR013830">
    <property type="entry name" value="SGNH_hydro"/>
</dbReference>
<organism evidence="3 4">
    <name type="scientific">Crenobacter cavernae</name>
    <dbReference type="NCBI Taxonomy" id="2290923"/>
    <lineage>
        <taxon>Bacteria</taxon>
        <taxon>Pseudomonadati</taxon>
        <taxon>Pseudomonadota</taxon>
        <taxon>Betaproteobacteria</taxon>
        <taxon>Neisseriales</taxon>
        <taxon>Neisseriaceae</taxon>
        <taxon>Crenobacter</taxon>
    </lineage>
</organism>
<comment type="caution">
    <text evidence="3">The sequence shown here is derived from an EMBL/GenBank/DDBJ whole genome shotgun (WGS) entry which is preliminary data.</text>
</comment>
<evidence type="ECO:0000313" key="4">
    <source>
        <dbReference type="Proteomes" id="UP000290682"/>
    </source>
</evidence>
<sequence length="198" mass="21275">MYRWLNLIVLVAAGAPPALAATVMVFGDSLSAGYGLSPGQGWVALMQTELGTKHRIVNASLSGETTAGGLTRLPDALKKHKPDVVVIELGANDGLRGLPIDAMQDNLAKMVALSRRAGAKPVLVGMALPPNYGPQYTAKFRDSYRALARREKLPFVPFLFDGFASDRARFQGDGIHPNAGAQPVMRDTVLKTLRPLLR</sequence>
<dbReference type="PROSITE" id="PS01098">
    <property type="entry name" value="LIPASE_GDSL_SER"/>
    <property type="match status" value="1"/>
</dbReference>
<dbReference type="PANTHER" id="PTHR30383">
    <property type="entry name" value="THIOESTERASE 1/PROTEASE 1/LYSOPHOSPHOLIPASE L1"/>
    <property type="match status" value="1"/>
</dbReference>
<dbReference type="InterPro" id="IPR008265">
    <property type="entry name" value="Lipase_GDSL_AS"/>
</dbReference>
<feature type="domain" description="SGNH hydrolase-type esterase" evidence="2">
    <location>
        <begin position="25"/>
        <end position="179"/>
    </location>
</feature>
<evidence type="ECO:0000256" key="1">
    <source>
        <dbReference type="SAM" id="SignalP"/>
    </source>
</evidence>
<dbReference type="PANTHER" id="PTHR30383:SF24">
    <property type="entry name" value="THIOESTERASE 1_PROTEASE 1_LYSOPHOSPHOLIPASE L1"/>
    <property type="match status" value="1"/>
</dbReference>
<evidence type="ECO:0000313" key="3">
    <source>
        <dbReference type="EMBL" id="RXZ43399.1"/>
    </source>
</evidence>
<dbReference type="Gene3D" id="3.40.50.1110">
    <property type="entry name" value="SGNH hydrolase"/>
    <property type="match status" value="1"/>
</dbReference>
<gene>
    <name evidence="3" type="ORF">EBB06_10360</name>
</gene>
<dbReference type="CDD" id="cd01822">
    <property type="entry name" value="Lysophospholipase_L1_like"/>
    <property type="match status" value="1"/>
</dbReference>
<dbReference type="Pfam" id="PF13472">
    <property type="entry name" value="Lipase_GDSL_2"/>
    <property type="match status" value="1"/>
</dbReference>
<dbReference type="InterPro" id="IPR036514">
    <property type="entry name" value="SGNH_hydro_sf"/>
</dbReference>
<feature type="signal peptide" evidence="1">
    <location>
        <begin position="1"/>
        <end position="20"/>
    </location>
</feature>
<protein>
    <submittedName>
        <fullName evidence="3">Arylesterase</fullName>
    </submittedName>
</protein>
<proteinExistence type="predicted"/>
<dbReference type="SUPFAM" id="SSF52266">
    <property type="entry name" value="SGNH hydrolase"/>
    <property type="match status" value="1"/>
</dbReference>
<accession>A0ABY0FBI9</accession>
<dbReference type="InterPro" id="IPR051532">
    <property type="entry name" value="Ester_Hydrolysis_Enzymes"/>
</dbReference>
<evidence type="ECO:0000259" key="2">
    <source>
        <dbReference type="Pfam" id="PF13472"/>
    </source>
</evidence>
<keyword evidence="4" id="KW-1185">Reference proteome</keyword>
<reference evidence="3 4" key="1">
    <citation type="submission" date="2018-10" db="EMBL/GenBank/DDBJ databases">
        <title>Draft genome of Fastidiocella sp. strain 375T, a bacterium isolated from a karstic cave dripping water.</title>
        <authorList>
            <person name="Coelho C."/>
            <person name="Verissimo A."/>
            <person name="Tiago I."/>
        </authorList>
    </citation>
    <scope>NUCLEOTIDE SEQUENCE [LARGE SCALE GENOMIC DNA]</scope>
    <source>
        <strain evidence="3 4">CAVE-375</strain>
    </source>
</reference>
<feature type="chain" id="PRO_5046131231" evidence="1">
    <location>
        <begin position="21"/>
        <end position="198"/>
    </location>
</feature>
<dbReference type="EMBL" id="REGR01000010">
    <property type="protein sequence ID" value="RXZ43399.1"/>
    <property type="molecule type" value="Genomic_DNA"/>
</dbReference>
<dbReference type="Proteomes" id="UP000290682">
    <property type="component" value="Unassembled WGS sequence"/>
</dbReference>
<keyword evidence="1" id="KW-0732">Signal</keyword>